<dbReference type="InterPro" id="IPR003783">
    <property type="entry name" value="Regulatory_RecX"/>
</dbReference>
<organism evidence="7 8">
    <name type="scientific">Candidatus Daviesbacteria bacterium GW2011_GWA2_42_7</name>
    <dbReference type="NCBI Taxonomy" id="1618425"/>
    <lineage>
        <taxon>Bacteria</taxon>
        <taxon>Candidatus Daviesiibacteriota</taxon>
    </lineage>
</organism>
<feature type="domain" description="RecX third three-helical" evidence="6">
    <location>
        <begin position="37"/>
        <end position="82"/>
    </location>
</feature>
<evidence type="ECO:0000256" key="1">
    <source>
        <dbReference type="ARBA" id="ARBA00004496"/>
    </source>
</evidence>
<evidence type="ECO:0000256" key="2">
    <source>
        <dbReference type="ARBA" id="ARBA00009695"/>
    </source>
</evidence>
<comment type="similarity">
    <text evidence="2">Belongs to the RecX family.</text>
</comment>
<proteinExistence type="inferred from homology"/>
<evidence type="ECO:0000313" key="7">
    <source>
        <dbReference type="EMBL" id="KKS71145.1"/>
    </source>
</evidence>
<dbReference type="Gene3D" id="1.10.10.10">
    <property type="entry name" value="Winged helix-like DNA-binding domain superfamily/Winged helix DNA-binding domain"/>
    <property type="match status" value="2"/>
</dbReference>
<dbReference type="Pfam" id="PF02631">
    <property type="entry name" value="RecX_HTH2"/>
    <property type="match status" value="1"/>
</dbReference>
<sequence>SKQKGERALKMELFQKGIDREIIEKVLSEPFDSAQGEEDLAKLALEKKMKAWRNLPPQELKKKAYEFLMRKGFDYSVAKDAVENIRHMG</sequence>
<dbReference type="InterPro" id="IPR053925">
    <property type="entry name" value="RecX_HTH_3rd"/>
</dbReference>
<dbReference type="EMBL" id="LCEJ01000005">
    <property type="protein sequence ID" value="KKS71145.1"/>
    <property type="molecule type" value="Genomic_DNA"/>
</dbReference>
<comment type="caution">
    <text evidence="7">The sequence shown here is derived from an EMBL/GenBank/DDBJ whole genome shotgun (WGS) entry which is preliminary data.</text>
</comment>
<dbReference type="GO" id="GO:0006282">
    <property type="term" value="P:regulation of DNA repair"/>
    <property type="evidence" value="ECO:0007669"/>
    <property type="project" value="InterPro"/>
</dbReference>
<gene>
    <name evidence="7" type="ORF">UV41_C0005G0001</name>
</gene>
<keyword evidence="4" id="KW-0963">Cytoplasm</keyword>
<reference evidence="7 8" key="1">
    <citation type="journal article" date="2015" name="Nature">
        <title>rRNA introns, odd ribosomes, and small enigmatic genomes across a large radiation of phyla.</title>
        <authorList>
            <person name="Brown C.T."/>
            <person name="Hug L.A."/>
            <person name="Thomas B.C."/>
            <person name="Sharon I."/>
            <person name="Castelle C.J."/>
            <person name="Singh A."/>
            <person name="Wilkins M.J."/>
            <person name="Williams K.H."/>
            <person name="Banfield J.F."/>
        </authorList>
    </citation>
    <scope>NUCLEOTIDE SEQUENCE [LARGE SCALE GENOMIC DNA]</scope>
</reference>
<accession>A0A0G1BCR0</accession>
<dbReference type="Proteomes" id="UP000034785">
    <property type="component" value="Unassembled WGS sequence"/>
</dbReference>
<protein>
    <recommendedName>
        <fullName evidence="3">Regulatory protein RecX</fullName>
    </recommendedName>
</protein>
<dbReference type="PANTHER" id="PTHR33602">
    <property type="entry name" value="REGULATORY PROTEIN RECX FAMILY PROTEIN"/>
    <property type="match status" value="1"/>
</dbReference>
<comment type="subcellular location">
    <subcellularLocation>
        <location evidence="1">Cytoplasm</location>
    </subcellularLocation>
</comment>
<evidence type="ECO:0000256" key="3">
    <source>
        <dbReference type="ARBA" id="ARBA00018111"/>
    </source>
</evidence>
<evidence type="ECO:0000256" key="4">
    <source>
        <dbReference type="ARBA" id="ARBA00022490"/>
    </source>
</evidence>
<dbReference type="Pfam" id="PF21981">
    <property type="entry name" value="RecX_HTH3"/>
    <property type="match status" value="1"/>
</dbReference>
<evidence type="ECO:0000313" key="8">
    <source>
        <dbReference type="Proteomes" id="UP000034785"/>
    </source>
</evidence>
<dbReference type="InterPro" id="IPR053924">
    <property type="entry name" value="RecX_HTH_2nd"/>
</dbReference>
<dbReference type="AlphaFoldDB" id="A0A0G1BCR0"/>
<dbReference type="InterPro" id="IPR036388">
    <property type="entry name" value="WH-like_DNA-bd_sf"/>
</dbReference>
<dbReference type="GO" id="GO:0005737">
    <property type="term" value="C:cytoplasm"/>
    <property type="evidence" value="ECO:0007669"/>
    <property type="project" value="UniProtKB-SubCell"/>
</dbReference>
<feature type="non-terminal residue" evidence="7">
    <location>
        <position position="1"/>
    </location>
</feature>
<evidence type="ECO:0000259" key="6">
    <source>
        <dbReference type="Pfam" id="PF21981"/>
    </source>
</evidence>
<evidence type="ECO:0000259" key="5">
    <source>
        <dbReference type="Pfam" id="PF02631"/>
    </source>
</evidence>
<feature type="domain" description="RecX second three-helical" evidence="5">
    <location>
        <begin position="2"/>
        <end position="27"/>
    </location>
</feature>
<name>A0A0G1BCR0_9BACT</name>
<dbReference type="PANTHER" id="PTHR33602:SF1">
    <property type="entry name" value="REGULATORY PROTEIN RECX FAMILY PROTEIN"/>
    <property type="match status" value="1"/>
</dbReference>